<comment type="domain">
    <text evidence="4">The N- and C-terminal barrels adopt an identical fold despite having only 13% of conserved residues.</text>
</comment>
<keyword evidence="4 5" id="KW-0732">Signal</keyword>
<keyword evidence="4" id="KW-0964">Secreted</keyword>
<evidence type="ECO:0000259" key="7">
    <source>
        <dbReference type="SMART" id="SM00329"/>
    </source>
</evidence>
<dbReference type="GO" id="GO:0045087">
    <property type="term" value="P:innate immune response"/>
    <property type="evidence" value="ECO:0007669"/>
    <property type="project" value="UniProtKB-UniRule"/>
</dbReference>
<organism evidence="8 9">
    <name type="scientific">Oncorhynchus mykiss</name>
    <name type="common">Rainbow trout</name>
    <name type="synonym">Salmo gairdneri</name>
    <dbReference type="NCBI Taxonomy" id="8022"/>
    <lineage>
        <taxon>Eukaryota</taxon>
        <taxon>Metazoa</taxon>
        <taxon>Chordata</taxon>
        <taxon>Craniata</taxon>
        <taxon>Vertebrata</taxon>
        <taxon>Euteleostomi</taxon>
        <taxon>Actinopterygii</taxon>
        <taxon>Neopterygii</taxon>
        <taxon>Teleostei</taxon>
        <taxon>Protacanthopterygii</taxon>
        <taxon>Salmoniformes</taxon>
        <taxon>Salmonidae</taxon>
        <taxon>Salmoninae</taxon>
        <taxon>Oncorhynchus</taxon>
    </lineage>
</organism>
<evidence type="ECO:0000256" key="1">
    <source>
        <dbReference type="ARBA" id="ARBA00007292"/>
    </source>
</evidence>
<proteinExistence type="inferred from homology"/>
<dbReference type="GO" id="GO:0005615">
    <property type="term" value="C:extracellular space"/>
    <property type="evidence" value="ECO:0007669"/>
    <property type="project" value="UniProtKB-UniRule"/>
</dbReference>
<dbReference type="InterPro" id="IPR001124">
    <property type="entry name" value="Lipid-bd_serum_glycop_C"/>
</dbReference>
<evidence type="ECO:0000313" key="8">
    <source>
        <dbReference type="Ensembl" id="ENSOMYP00000094054.2"/>
    </source>
</evidence>
<evidence type="ECO:0000256" key="3">
    <source>
        <dbReference type="ARBA" id="ARBA00023180"/>
    </source>
</evidence>
<feature type="signal peptide" evidence="5">
    <location>
        <begin position="1"/>
        <end position="17"/>
    </location>
</feature>
<dbReference type="SUPFAM" id="SSF55394">
    <property type="entry name" value="Bactericidal permeability-increasing protein, BPI"/>
    <property type="match status" value="2"/>
</dbReference>
<keyword evidence="4" id="KW-0929">Antimicrobial</keyword>
<dbReference type="GO" id="GO:0008289">
    <property type="term" value="F:lipid binding"/>
    <property type="evidence" value="ECO:0007669"/>
    <property type="project" value="InterPro"/>
</dbReference>
<comment type="similarity">
    <text evidence="1">Belongs to the BPI/LBP/Plunc superfamily. BPI/LBP family.</text>
</comment>
<dbReference type="Proteomes" id="UP000694395">
    <property type="component" value="Chromosome 16"/>
</dbReference>
<dbReference type="AlphaFoldDB" id="A0A8C7UDJ2"/>
<feature type="domain" description="Lipid-binding serum glycoprotein N-terminal" evidence="6">
    <location>
        <begin position="26"/>
        <end position="278"/>
    </location>
</feature>
<evidence type="ECO:0000256" key="2">
    <source>
        <dbReference type="ARBA" id="ARBA00023157"/>
    </source>
</evidence>
<dbReference type="InterPro" id="IPR017942">
    <property type="entry name" value="Lipid-bd_serum_glycop_N"/>
</dbReference>
<feature type="domain" description="Lipid-binding serum glycoprotein C-terminal" evidence="7">
    <location>
        <begin position="293"/>
        <end position="470"/>
    </location>
</feature>
<evidence type="ECO:0000256" key="4">
    <source>
        <dbReference type="RuleBase" id="RU369039"/>
    </source>
</evidence>
<comment type="domain">
    <text evidence="4">The N-terminal region may be exposed to the interior of the granule, whereas the C-terminal portion may be embedded in the membrane. During phagocytosis and degranulation, proteases may be released and activated and cleave BPI at the junction of the N- and C-terminal portions of the molecule, providing controlled release of the N-terminal antibacterial fragment when bacteria are ingested.</text>
</comment>
<dbReference type="Gene3D" id="3.15.10.10">
    <property type="entry name" value="Bactericidal permeability-increasing protein, domain 1"/>
    <property type="match status" value="1"/>
</dbReference>
<comment type="function">
    <text evidence="4">The cytotoxic action of BPI is limited to many species of Gram-negative bacteria; this specificity may be explained by a strong affinity of the very basic N-terminal half for the negatively charged lipopolysaccharides that are unique to the Gram-negative bacterial outer envelope.</text>
</comment>
<protein>
    <recommendedName>
        <fullName evidence="4">Bactericidal permeability-increasing protein</fullName>
        <shortName evidence="4">BPI</shortName>
    </recommendedName>
</protein>
<name>A0A8C7UDJ2_ONCMY</name>
<reference evidence="8" key="1">
    <citation type="submission" date="2020-07" db="EMBL/GenBank/DDBJ databases">
        <title>A long reads based de novo assembly of the rainbow trout Arlee double haploid line genome.</title>
        <authorList>
            <person name="Gao G."/>
            <person name="Palti Y."/>
        </authorList>
    </citation>
    <scope>NUCLEOTIDE SEQUENCE [LARGE SCALE GENOMIC DNA]</scope>
</reference>
<evidence type="ECO:0000256" key="5">
    <source>
        <dbReference type="SAM" id="SignalP"/>
    </source>
</evidence>
<reference evidence="8" key="2">
    <citation type="submission" date="2025-08" db="UniProtKB">
        <authorList>
            <consortium name="Ensembl"/>
        </authorList>
    </citation>
    <scope>IDENTIFICATION</scope>
</reference>
<feature type="chain" id="PRO_5035439584" description="Bactericidal permeability-increasing protein" evidence="5">
    <location>
        <begin position="18"/>
        <end position="470"/>
    </location>
</feature>
<dbReference type="FunFam" id="3.15.10.10:FF:000001">
    <property type="entry name" value="phospholipid transfer protein-like"/>
    <property type="match status" value="1"/>
</dbReference>
<gene>
    <name evidence="8" type="primary">LOC110492346</name>
</gene>
<keyword evidence="2 4" id="KW-1015">Disulfide bond</keyword>
<dbReference type="InterPro" id="IPR032942">
    <property type="entry name" value="BPI/LBP/Plunc"/>
</dbReference>
<evidence type="ECO:0000259" key="6">
    <source>
        <dbReference type="SMART" id="SM00328"/>
    </source>
</evidence>
<dbReference type="Gene3D" id="3.15.20.10">
    <property type="entry name" value="Bactericidal permeability-increasing protein, domain 2"/>
    <property type="match status" value="1"/>
</dbReference>
<keyword evidence="4" id="KW-0391">Immunity</keyword>
<evidence type="ECO:0000313" key="9">
    <source>
        <dbReference type="Proteomes" id="UP000694395"/>
    </source>
</evidence>
<dbReference type="GO" id="GO:0050829">
    <property type="term" value="P:defense response to Gram-negative bacterium"/>
    <property type="evidence" value="ECO:0007669"/>
    <property type="project" value="UniProtKB-UniRule"/>
</dbReference>
<dbReference type="SMART" id="SM00329">
    <property type="entry name" value="BPI2"/>
    <property type="match status" value="1"/>
</dbReference>
<dbReference type="Ensembl" id="ENSOMYT00000102261.2">
    <property type="protein sequence ID" value="ENSOMYP00000094054.2"/>
    <property type="gene ID" value="ENSOMYG00000043003.2"/>
</dbReference>
<comment type="subcellular location">
    <subcellularLocation>
        <location evidence="4">Secreted</location>
    </subcellularLocation>
</comment>
<dbReference type="Pfam" id="PF01273">
    <property type="entry name" value="LBP_BPI_CETP"/>
    <property type="match status" value="1"/>
</dbReference>
<keyword evidence="9" id="KW-1185">Reference proteome</keyword>
<dbReference type="GeneTree" id="ENSGT01150000286994"/>
<dbReference type="PANTHER" id="PTHR10504">
    <property type="entry name" value="BACTERICIDAL PERMEABILITY-INCREASING BPI PROTEIN-RELATED"/>
    <property type="match status" value="1"/>
</dbReference>
<dbReference type="PANTHER" id="PTHR10504:SF132">
    <property type="entry name" value="BACTERICIDAL PERMEABILITY-INCREASING PROTEIN"/>
    <property type="match status" value="1"/>
</dbReference>
<accession>A0A8C7UDJ2</accession>
<dbReference type="Pfam" id="PF02886">
    <property type="entry name" value="LBP_BPI_CETP_C"/>
    <property type="match status" value="1"/>
</dbReference>
<dbReference type="SMART" id="SM00328">
    <property type="entry name" value="BPI1"/>
    <property type="match status" value="1"/>
</dbReference>
<comment type="subunit">
    <text evidence="4">Monomer. Homodimer; disulfide-linked.</text>
</comment>
<keyword evidence="3 4" id="KW-0325">Glycoprotein</keyword>
<sequence>MLSLLILLLNLTNHAFGQNPAIKAILSNKGLQYGSHIGADWMQEKIGSVIIPDVRGGVDIGIGTVHYVLDGISVSGCDVPEPSVEFYEGVGLKAVISGLSISMSGNWHTRFGIITDGGSFDLAVFNVDVTSVVQIGSDQSGHISISSENCDASVGEASINFHGGASLIFQPFVSLFHHRIKAIIEERICPLVEEHVTDLERHLSEMQGIAVGRTKKENRLHKYYFYQYCGAHGVVFFTTVSFKVNSALVLDVPLTNSPLVDSISLGLDLKGEFYSVQSHTDPPFKAEPFNLPEDKGHMLSLGLSEFTVNSASYAYFSAGLLQAQINDSMIPKTSPFRLNTTSFGPLIPQLPKLFPNMLMELQVYARNVPIFSFQADKVTMEFPGAVKAFAIQPIHVHIDHIYTHCQTTLHHGIYLLTYKTIVCKPNDWTAEIVTLNYWFLFVAAKLEEGIVLPTMHHIHLVNPALKIQQV</sequence>
<dbReference type="InterPro" id="IPR017943">
    <property type="entry name" value="Bactericidal_perm-incr_a/b_dom"/>
</dbReference>
<keyword evidence="4" id="KW-0044">Antibiotic</keyword>
<reference evidence="8" key="3">
    <citation type="submission" date="2025-09" db="UniProtKB">
        <authorList>
            <consortium name="Ensembl"/>
        </authorList>
    </citation>
    <scope>IDENTIFICATION</scope>
</reference>
<keyword evidence="4" id="KW-0399">Innate immunity</keyword>